<reference evidence="6 7" key="1">
    <citation type="submission" date="2019-11" db="EMBL/GenBank/DDBJ databases">
        <authorList>
            <person name="Zheng R.K."/>
            <person name="Sun C.M."/>
        </authorList>
    </citation>
    <scope>NUCLEOTIDE SEQUENCE [LARGE SCALE GENOMIC DNA]</scope>
    <source>
        <strain evidence="6 7">WC007</strain>
    </source>
</reference>
<dbReference type="GO" id="GO:0016020">
    <property type="term" value="C:membrane"/>
    <property type="evidence" value="ECO:0007669"/>
    <property type="project" value="UniProtKB-SubCell"/>
</dbReference>
<keyword evidence="3 5" id="KW-1133">Transmembrane helix</keyword>
<evidence type="ECO:0000256" key="5">
    <source>
        <dbReference type="SAM" id="Phobius"/>
    </source>
</evidence>
<dbReference type="EMBL" id="CP046401">
    <property type="protein sequence ID" value="QGY45006.1"/>
    <property type="molecule type" value="Genomic_DNA"/>
</dbReference>
<feature type="transmembrane region" description="Helical" evidence="5">
    <location>
        <begin position="62"/>
        <end position="95"/>
    </location>
</feature>
<dbReference type="RefSeq" id="WP_158867857.1">
    <property type="nucleotide sequence ID" value="NZ_CP046401.1"/>
</dbReference>
<feature type="transmembrane region" description="Helical" evidence="5">
    <location>
        <begin position="15"/>
        <end position="41"/>
    </location>
</feature>
<accession>A0A6I6JPV8</accession>
<keyword evidence="2 5" id="KW-0812">Transmembrane</keyword>
<dbReference type="PANTHER" id="PTHR14948:SF25">
    <property type="entry name" value="DUF4190 DOMAIN-CONTAINING PROTEIN"/>
    <property type="match status" value="1"/>
</dbReference>
<sequence>MNNQQEDLQTPPANYLVWAILTTILCCLPLGIVSIIYAAQVNSKWMAGDYAGAQSASRNAKIWAWVSFGAAILGAVIWFILAALGVVVGGILGLFDF</sequence>
<evidence type="ECO:0000256" key="3">
    <source>
        <dbReference type="ARBA" id="ARBA00022989"/>
    </source>
</evidence>
<dbReference type="InterPro" id="IPR007593">
    <property type="entry name" value="CD225/Dispanin_fam"/>
</dbReference>
<gene>
    <name evidence="6" type="ORF">GM418_15390</name>
</gene>
<proteinExistence type="predicted"/>
<dbReference type="AlphaFoldDB" id="A0A6I6JPV8"/>
<dbReference type="Proteomes" id="UP000428260">
    <property type="component" value="Chromosome"/>
</dbReference>
<name>A0A6I6JPV8_9BACT</name>
<keyword evidence="4 5" id="KW-0472">Membrane</keyword>
<evidence type="ECO:0000256" key="2">
    <source>
        <dbReference type="ARBA" id="ARBA00022692"/>
    </source>
</evidence>
<evidence type="ECO:0000313" key="6">
    <source>
        <dbReference type="EMBL" id="QGY45006.1"/>
    </source>
</evidence>
<dbReference type="Pfam" id="PF04505">
    <property type="entry name" value="CD225"/>
    <property type="match status" value="1"/>
</dbReference>
<organism evidence="6 7">
    <name type="scientific">Maribellus comscasis</name>
    <dbReference type="NCBI Taxonomy" id="2681766"/>
    <lineage>
        <taxon>Bacteria</taxon>
        <taxon>Pseudomonadati</taxon>
        <taxon>Bacteroidota</taxon>
        <taxon>Bacteroidia</taxon>
        <taxon>Marinilabiliales</taxon>
        <taxon>Prolixibacteraceae</taxon>
        <taxon>Maribellus</taxon>
    </lineage>
</organism>
<comment type="subcellular location">
    <subcellularLocation>
        <location evidence="1">Membrane</location>
    </subcellularLocation>
</comment>
<evidence type="ECO:0000313" key="7">
    <source>
        <dbReference type="Proteomes" id="UP000428260"/>
    </source>
</evidence>
<dbReference type="InterPro" id="IPR051423">
    <property type="entry name" value="CD225/Dispanin"/>
</dbReference>
<protein>
    <submittedName>
        <fullName evidence="6">CD225/dispanin family protein</fullName>
    </submittedName>
</protein>
<dbReference type="KEGG" id="mcos:GM418_15390"/>
<evidence type="ECO:0000256" key="1">
    <source>
        <dbReference type="ARBA" id="ARBA00004370"/>
    </source>
</evidence>
<dbReference type="PANTHER" id="PTHR14948">
    <property type="entry name" value="NG5"/>
    <property type="match status" value="1"/>
</dbReference>
<evidence type="ECO:0000256" key="4">
    <source>
        <dbReference type="ARBA" id="ARBA00023136"/>
    </source>
</evidence>
<keyword evidence="7" id="KW-1185">Reference proteome</keyword>